<dbReference type="InterPro" id="IPR008266">
    <property type="entry name" value="Tyr_kinase_AS"/>
</dbReference>
<dbReference type="PROSITE" id="PS50011">
    <property type="entry name" value="PROTEIN_KINASE_DOM"/>
    <property type="match status" value="1"/>
</dbReference>
<protein>
    <recommendedName>
        <fullName evidence="4">Protein kinase domain-containing protein</fullName>
    </recommendedName>
</protein>
<dbReference type="PROSITE" id="PS50005">
    <property type="entry name" value="TPR"/>
    <property type="match status" value="1"/>
</dbReference>
<dbReference type="InterPro" id="IPR019734">
    <property type="entry name" value="TPR_rpt"/>
</dbReference>
<name>A0ABR2J1P4_9EUKA</name>
<comment type="caution">
    <text evidence="5">The sequence shown here is derived from an EMBL/GenBank/DDBJ whole genome shotgun (WGS) entry which is preliminary data.</text>
</comment>
<dbReference type="PROSITE" id="PS00109">
    <property type="entry name" value="PROTEIN_KINASE_TYR"/>
    <property type="match status" value="1"/>
</dbReference>
<evidence type="ECO:0000256" key="2">
    <source>
        <dbReference type="PROSITE-ProRule" id="PRU10141"/>
    </source>
</evidence>
<accession>A0ABR2J1P4</accession>
<dbReference type="Pfam" id="PF00069">
    <property type="entry name" value="Pkinase"/>
    <property type="match status" value="1"/>
</dbReference>
<dbReference type="PROSITE" id="PS00107">
    <property type="entry name" value="PROTEIN_KINASE_ATP"/>
    <property type="match status" value="1"/>
</dbReference>
<feature type="domain" description="Protein kinase" evidence="4">
    <location>
        <begin position="12"/>
        <end position="279"/>
    </location>
</feature>
<dbReference type="InterPro" id="IPR051681">
    <property type="entry name" value="Ser/Thr_Kinases-Pseudokinases"/>
</dbReference>
<sequence length="558" mass="64419">MTKTIHLNIKDFVKLNKVGKGTFGDLFLLKSVKTGEIYAGKFTIGSKSNTDSANKLSKEINIISKENHPSIIKFIGISPIDYENKPNPVIVTDYLPNGSLEQMINLAIHDNAPEQWDDTQKLITLYGIASGMAFLHSNAILHRDLTPSNILFDGLLFPKICDFGLSKEKKSYIKYNILPKGSPLYMAPEIFDSCNFSKASDVYSFAIIAYQIICDEKPIKFPENPQKLMKRVMKGKRYIFECQVGKSYRNLIKNCWNQDPTKRLTFEQIKEELKTDPGFIIETVDKEQFFKYVEFIDNQRFPYIPRNQNDNSDTPKNDKNDDKINNNENLSLDEFPMKVYKKLDKQNKRLVYKAIKENDSDAQYNVAINFLHRINKFPKNSKLGIQYLKMAVDNDNIKALKSYCRIIIDDDSIPENIEQVKEKLNQHINDKDPEISLLFGLLCNKENKDKESVKYLENAIKEGNSEAMYELGMIYFNQSDHQKAKDYFDMAKSSGYKKLPPRFENTTNESIQTKIQNDTSTQTQKSKKKLTNKFASTLIKRKPKKNTKKDKKLNSTMT</sequence>
<gene>
    <name evidence="5" type="ORF">M9Y10_008823</name>
</gene>
<dbReference type="SUPFAM" id="SSF56112">
    <property type="entry name" value="Protein kinase-like (PK-like)"/>
    <property type="match status" value="1"/>
</dbReference>
<dbReference type="InterPro" id="IPR017441">
    <property type="entry name" value="Protein_kinase_ATP_BS"/>
</dbReference>
<dbReference type="PANTHER" id="PTHR44329">
    <property type="entry name" value="SERINE/THREONINE-PROTEIN KINASE TNNI3K-RELATED"/>
    <property type="match status" value="1"/>
</dbReference>
<feature type="region of interest" description="Disordered" evidence="3">
    <location>
        <begin position="303"/>
        <end position="328"/>
    </location>
</feature>
<evidence type="ECO:0000259" key="4">
    <source>
        <dbReference type="PROSITE" id="PS50011"/>
    </source>
</evidence>
<dbReference type="PANTHER" id="PTHR44329:SF214">
    <property type="entry name" value="PROTEIN KINASE DOMAIN-CONTAINING PROTEIN"/>
    <property type="match status" value="1"/>
</dbReference>
<keyword evidence="2" id="KW-0547">Nucleotide-binding</keyword>
<dbReference type="InterPro" id="IPR000719">
    <property type="entry name" value="Prot_kinase_dom"/>
</dbReference>
<keyword evidence="1" id="KW-0802">TPR repeat</keyword>
<dbReference type="Gene3D" id="1.25.40.10">
    <property type="entry name" value="Tetratricopeptide repeat domain"/>
    <property type="match status" value="1"/>
</dbReference>
<dbReference type="Gene3D" id="1.10.510.10">
    <property type="entry name" value="Transferase(Phosphotransferase) domain 1"/>
    <property type="match status" value="1"/>
</dbReference>
<dbReference type="SUPFAM" id="SSF81901">
    <property type="entry name" value="HCP-like"/>
    <property type="match status" value="1"/>
</dbReference>
<dbReference type="SMART" id="SM00671">
    <property type="entry name" value="SEL1"/>
    <property type="match status" value="2"/>
</dbReference>
<feature type="compositionally biased region" description="Basic residues" evidence="3">
    <location>
        <begin position="539"/>
        <end position="551"/>
    </location>
</feature>
<keyword evidence="6" id="KW-1185">Reference proteome</keyword>
<feature type="compositionally biased region" description="Basic and acidic residues" evidence="3">
    <location>
        <begin position="313"/>
        <end position="325"/>
    </location>
</feature>
<feature type="binding site" evidence="2">
    <location>
        <position position="41"/>
    </location>
    <ligand>
        <name>ATP</name>
        <dbReference type="ChEBI" id="CHEBI:30616"/>
    </ligand>
</feature>
<dbReference type="InterPro" id="IPR011009">
    <property type="entry name" value="Kinase-like_dom_sf"/>
</dbReference>
<dbReference type="Proteomes" id="UP001470230">
    <property type="component" value="Unassembled WGS sequence"/>
</dbReference>
<proteinExistence type="predicted"/>
<dbReference type="InterPro" id="IPR011990">
    <property type="entry name" value="TPR-like_helical_dom_sf"/>
</dbReference>
<evidence type="ECO:0000256" key="3">
    <source>
        <dbReference type="SAM" id="MobiDB-lite"/>
    </source>
</evidence>
<keyword evidence="2" id="KW-0067">ATP-binding</keyword>
<feature type="repeat" description="TPR" evidence="1">
    <location>
        <begin position="465"/>
        <end position="498"/>
    </location>
</feature>
<evidence type="ECO:0000313" key="6">
    <source>
        <dbReference type="Proteomes" id="UP001470230"/>
    </source>
</evidence>
<organism evidence="5 6">
    <name type="scientific">Tritrichomonas musculus</name>
    <dbReference type="NCBI Taxonomy" id="1915356"/>
    <lineage>
        <taxon>Eukaryota</taxon>
        <taxon>Metamonada</taxon>
        <taxon>Parabasalia</taxon>
        <taxon>Tritrichomonadida</taxon>
        <taxon>Tritrichomonadidae</taxon>
        <taxon>Tritrichomonas</taxon>
    </lineage>
</organism>
<dbReference type="EMBL" id="JAPFFF010000014">
    <property type="protein sequence ID" value="KAK8870910.1"/>
    <property type="molecule type" value="Genomic_DNA"/>
</dbReference>
<feature type="region of interest" description="Disordered" evidence="3">
    <location>
        <begin position="514"/>
        <end position="558"/>
    </location>
</feature>
<evidence type="ECO:0000256" key="1">
    <source>
        <dbReference type="PROSITE-ProRule" id="PRU00339"/>
    </source>
</evidence>
<dbReference type="InterPro" id="IPR006597">
    <property type="entry name" value="Sel1-like"/>
</dbReference>
<reference evidence="5 6" key="1">
    <citation type="submission" date="2024-04" db="EMBL/GenBank/DDBJ databases">
        <title>Tritrichomonas musculus Genome.</title>
        <authorList>
            <person name="Alves-Ferreira E."/>
            <person name="Grigg M."/>
            <person name="Lorenzi H."/>
            <person name="Galac M."/>
        </authorList>
    </citation>
    <scope>NUCLEOTIDE SEQUENCE [LARGE SCALE GENOMIC DNA]</scope>
    <source>
        <strain evidence="5 6">EAF2021</strain>
    </source>
</reference>
<evidence type="ECO:0000313" key="5">
    <source>
        <dbReference type="EMBL" id="KAK8870910.1"/>
    </source>
</evidence>